<dbReference type="InterPro" id="IPR007712">
    <property type="entry name" value="RelE/ParE_toxin"/>
</dbReference>
<dbReference type="AlphaFoldDB" id="A0A5V1ABR2"/>
<comment type="similarity">
    <text evidence="2">Belongs to the RelE toxin family.</text>
</comment>
<dbReference type="PIRSF" id="PIRSF029218">
    <property type="entry name" value="ParE"/>
    <property type="match status" value="1"/>
</dbReference>
<accession>A0A5V1ABR2</accession>
<organism evidence="3">
    <name type="scientific">Salmonella enterica</name>
    <name type="common">Salmonella choleraesuis</name>
    <dbReference type="NCBI Taxonomy" id="28901"/>
    <lineage>
        <taxon>Bacteria</taxon>
        <taxon>Pseudomonadati</taxon>
        <taxon>Pseudomonadota</taxon>
        <taxon>Gammaproteobacteria</taxon>
        <taxon>Enterobacterales</taxon>
        <taxon>Enterobacteriaceae</taxon>
        <taxon>Salmonella</taxon>
    </lineage>
</organism>
<dbReference type="Gene3D" id="3.30.2310.20">
    <property type="entry name" value="RelE-like"/>
    <property type="match status" value="1"/>
</dbReference>
<proteinExistence type="inferred from homology"/>
<evidence type="ECO:0000256" key="1">
    <source>
        <dbReference type="ARBA" id="ARBA00022649"/>
    </source>
</evidence>
<comment type="caution">
    <text evidence="3">The sequence shown here is derived from an EMBL/GenBank/DDBJ whole genome shotgun (WGS) entry which is preliminary data.</text>
</comment>
<dbReference type="Pfam" id="PF05016">
    <property type="entry name" value="ParE_toxin"/>
    <property type="match status" value="1"/>
</dbReference>
<reference evidence="3" key="1">
    <citation type="submission" date="2018-07" db="EMBL/GenBank/DDBJ databases">
        <authorList>
            <consortium name="GenomeTrakr network: Whole genome sequencing for foodborne pathogen traceback"/>
        </authorList>
    </citation>
    <scope>NUCLEOTIDE SEQUENCE</scope>
    <source>
        <strain evidence="3">CFSAN065048</strain>
    </source>
</reference>
<protein>
    <recommendedName>
        <fullName evidence="2">Toxin</fullName>
    </recommendedName>
</protein>
<dbReference type="RefSeq" id="WP_001143647.1">
    <property type="nucleotide sequence ID" value="NZ_MYMK01000273.1"/>
</dbReference>
<evidence type="ECO:0000256" key="2">
    <source>
        <dbReference type="PIRNR" id="PIRNR029218"/>
    </source>
</evidence>
<keyword evidence="1" id="KW-1277">Toxin-antitoxin system</keyword>
<evidence type="ECO:0000313" key="3">
    <source>
        <dbReference type="EMBL" id="EBS9878506.1"/>
    </source>
</evidence>
<sequence length="99" mass="11458">MPTYKLSELADEDIFAIVRYTIQNFGVAQARSYHTDLTRVLELLAQNPELGSECNWICTGMRRFQFKKHGIYLMVLEEGILVSRVLHHSIDIDAQDFPE</sequence>
<dbReference type="InterPro" id="IPR028344">
    <property type="entry name" value="ParE1/4"/>
</dbReference>
<dbReference type="EMBL" id="AAGXGX010000035">
    <property type="protein sequence ID" value="EBS9878506.1"/>
    <property type="molecule type" value="Genomic_DNA"/>
</dbReference>
<gene>
    <name evidence="3" type="ORF">CEJ02_23130</name>
</gene>
<dbReference type="InterPro" id="IPR035093">
    <property type="entry name" value="RelE/ParE_toxin_dom_sf"/>
</dbReference>
<name>A0A5V1ABR2_SALER</name>